<dbReference type="AlphaFoldDB" id="A0A161LI10"/>
<reference evidence="10" key="2">
    <citation type="submission" date="2016-04" db="EMBL/GenBank/DDBJ databases">
        <title>Planomonospora sphaerica JCM9374 whole genome shotgun sequence.</title>
        <authorList>
            <person name="Suzuki T."/>
            <person name="Dohra H."/>
            <person name="Kodani S."/>
        </authorList>
    </citation>
    <scope>NUCLEOTIDE SEQUENCE [LARGE SCALE GENOMIC DNA]</scope>
    <source>
        <strain evidence="10">JCM 9374</strain>
    </source>
</reference>
<dbReference type="CDD" id="cd17329">
    <property type="entry name" value="MFS_MdtH_MDR_like"/>
    <property type="match status" value="1"/>
</dbReference>
<feature type="transmembrane region" description="Helical" evidence="7">
    <location>
        <begin position="313"/>
        <end position="335"/>
    </location>
</feature>
<evidence type="ECO:0000256" key="7">
    <source>
        <dbReference type="SAM" id="Phobius"/>
    </source>
</evidence>
<dbReference type="EMBL" id="BDCX01000001">
    <property type="protein sequence ID" value="GAT65017.1"/>
    <property type="molecule type" value="Genomic_DNA"/>
</dbReference>
<feature type="transmembrane region" description="Helical" evidence="7">
    <location>
        <begin position="22"/>
        <end position="43"/>
    </location>
</feature>
<reference evidence="9 10" key="1">
    <citation type="journal article" date="2016" name="Genome Announc.">
        <title>Draft Genome Sequence of Planomonospora sphaerica JCM9374, a Rare Actinomycete.</title>
        <authorList>
            <person name="Dohra H."/>
            <person name="Suzuki T."/>
            <person name="Inoue Y."/>
            <person name="Kodani S."/>
        </authorList>
    </citation>
    <scope>NUCLEOTIDE SEQUENCE [LARGE SCALE GENOMIC DNA]</scope>
    <source>
        <strain evidence="9 10">JCM 9374</strain>
    </source>
</reference>
<evidence type="ECO:0000259" key="8">
    <source>
        <dbReference type="PROSITE" id="PS50850"/>
    </source>
</evidence>
<dbReference type="Gene3D" id="1.20.1250.20">
    <property type="entry name" value="MFS general substrate transporter like domains"/>
    <property type="match status" value="1"/>
</dbReference>
<feature type="domain" description="Major facilitator superfamily (MFS) profile" evidence="8">
    <location>
        <begin position="22"/>
        <end position="396"/>
    </location>
</feature>
<comment type="caution">
    <text evidence="9">The sequence shown here is derived from an EMBL/GenBank/DDBJ whole genome shotgun (WGS) entry which is preliminary data.</text>
</comment>
<feature type="transmembrane region" description="Helical" evidence="7">
    <location>
        <begin position="55"/>
        <end position="80"/>
    </location>
</feature>
<evidence type="ECO:0000313" key="10">
    <source>
        <dbReference type="Proteomes" id="UP000077701"/>
    </source>
</evidence>
<evidence type="ECO:0000256" key="5">
    <source>
        <dbReference type="ARBA" id="ARBA00022989"/>
    </source>
</evidence>
<dbReference type="Proteomes" id="UP000077701">
    <property type="component" value="Unassembled WGS sequence"/>
</dbReference>
<dbReference type="InterPro" id="IPR020846">
    <property type="entry name" value="MFS_dom"/>
</dbReference>
<dbReference type="SUPFAM" id="SSF103473">
    <property type="entry name" value="MFS general substrate transporter"/>
    <property type="match status" value="1"/>
</dbReference>
<dbReference type="PROSITE" id="PS50850">
    <property type="entry name" value="MFS"/>
    <property type="match status" value="1"/>
</dbReference>
<organism evidence="9 10">
    <name type="scientific">Planomonospora sphaerica</name>
    <dbReference type="NCBI Taxonomy" id="161355"/>
    <lineage>
        <taxon>Bacteria</taxon>
        <taxon>Bacillati</taxon>
        <taxon>Actinomycetota</taxon>
        <taxon>Actinomycetes</taxon>
        <taxon>Streptosporangiales</taxon>
        <taxon>Streptosporangiaceae</taxon>
        <taxon>Planomonospora</taxon>
    </lineage>
</organism>
<dbReference type="STRING" id="161355.PS9374_00649"/>
<dbReference type="RefSeq" id="WP_068894314.1">
    <property type="nucleotide sequence ID" value="NZ_BDCX01000001.1"/>
</dbReference>
<dbReference type="PROSITE" id="PS00216">
    <property type="entry name" value="SUGAR_TRANSPORT_1"/>
    <property type="match status" value="1"/>
</dbReference>
<evidence type="ECO:0000256" key="6">
    <source>
        <dbReference type="ARBA" id="ARBA00023136"/>
    </source>
</evidence>
<feature type="transmembrane region" description="Helical" evidence="7">
    <location>
        <begin position="175"/>
        <end position="195"/>
    </location>
</feature>
<keyword evidence="4 7" id="KW-0812">Transmembrane</keyword>
<evidence type="ECO:0000256" key="2">
    <source>
        <dbReference type="ARBA" id="ARBA00022448"/>
    </source>
</evidence>
<evidence type="ECO:0000256" key="1">
    <source>
        <dbReference type="ARBA" id="ARBA00004651"/>
    </source>
</evidence>
<keyword evidence="6 7" id="KW-0472">Membrane</keyword>
<keyword evidence="10" id="KW-1185">Reference proteome</keyword>
<evidence type="ECO:0000256" key="4">
    <source>
        <dbReference type="ARBA" id="ARBA00022692"/>
    </source>
</evidence>
<proteinExistence type="predicted"/>
<keyword evidence="3" id="KW-1003">Cell membrane</keyword>
<accession>A0A161LI10</accession>
<dbReference type="InterPro" id="IPR005829">
    <property type="entry name" value="Sugar_transporter_CS"/>
</dbReference>
<feature type="transmembrane region" description="Helical" evidence="7">
    <location>
        <begin position="100"/>
        <end position="126"/>
    </location>
</feature>
<protein>
    <submittedName>
        <fullName evidence="9">MFS transporter</fullName>
    </submittedName>
</protein>
<feature type="transmembrane region" description="Helical" evidence="7">
    <location>
        <begin position="347"/>
        <end position="366"/>
    </location>
</feature>
<gene>
    <name evidence="9" type="ORF">PS9374_00649</name>
</gene>
<feature type="transmembrane region" description="Helical" evidence="7">
    <location>
        <begin position="254"/>
        <end position="273"/>
    </location>
</feature>
<dbReference type="GO" id="GO:0005886">
    <property type="term" value="C:plasma membrane"/>
    <property type="evidence" value="ECO:0007669"/>
    <property type="project" value="UniProtKB-SubCell"/>
</dbReference>
<feature type="transmembrane region" description="Helical" evidence="7">
    <location>
        <begin position="372"/>
        <end position="391"/>
    </location>
</feature>
<feature type="transmembrane region" description="Helical" evidence="7">
    <location>
        <begin position="285"/>
        <end position="307"/>
    </location>
</feature>
<sequence length="416" mass="42389">MTSTTLTGPSFLQSKIGGLPRAFWALWTGTLVNRVGMMVEPFIGVYLTQARGMSLAAAGAVMAVFGAGSLISQPLAGWLADRFGRRVTLTGGMVATAATMGALGAAASLPAIVALMFVLGVTIDAYRPAANALVADLVAPEDRPRAYGLLFWALNLGFAVAMVAGGWFAEAGYGWMFAFNATTSVLFGLLVWRTVPETRPAPGGRAAGGGYGAVFADRLMVAFIVISVLSTLVYAQAFTTLPLAMTGAGLSPSAYGLVMAVNGILIVLVQPLTGDWLGRRDHSTVLAAGFAVIGGGFALTAFVSGVAGYAATVVVWTLGEIITAGVPGAVVAALAPAHLRGRYSGMYGFAWSAGTMLAPLLGTRLLAAGPAVLWPVVGAIELVAAAGLLAIGPALRRRARAAAEEESAAAEAGPAR</sequence>
<dbReference type="GO" id="GO:0022857">
    <property type="term" value="F:transmembrane transporter activity"/>
    <property type="evidence" value="ECO:0007669"/>
    <property type="project" value="InterPro"/>
</dbReference>
<dbReference type="InterPro" id="IPR036259">
    <property type="entry name" value="MFS_trans_sf"/>
</dbReference>
<dbReference type="PANTHER" id="PTHR23517:SF2">
    <property type="entry name" value="MULTIDRUG RESISTANCE PROTEIN MDTH"/>
    <property type="match status" value="1"/>
</dbReference>
<name>A0A161LI10_9ACTN</name>
<keyword evidence="5 7" id="KW-1133">Transmembrane helix</keyword>
<dbReference type="InterPro" id="IPR011701">
    <property type="entry name" value="MFS"/>
</dbReference>
<dbReference type="Pfam" id="PF07690">
    <property type="entry name" value="MFS_1"/>
    <property type="match status" value="1"/>
</dbReference>
<feature type="transmembrane region" description="Helical" evidence="7">
    <location>
        <begin position="215"/>
        <end position="234"/>
    </location>
</feature>
<keyword evidence="2" id="KW-0813">Transport</keyword>
<evidence type="ECO:0000256" key="3">
    <source>
        <dbReference type="ARBA" id="ARBA00022475"/>
    </source>
</evidence>
<feature type="transmembrane region" description="Helical" evidence="7">
    <location>
        <begin position="147"/>
        <end position="169"/>
    </location>
</feature>
<comment type="subcellular location">
    <subcellularLocation>
        <location evidence="1">Cell membrane</location>
        <topology evidence="1">Multi-pass membrane protein</topology>
    </subcellularLocation>
</comment>
<evidence type="ECO:0000313" key="9">
    <source>
        <dbReference type="EMBL" id="GAT65017.1"/>
    </source>
</evidence>
<dbReference type="PANTHER" id="PTHR23517">
    <property type="entry name" value="RESISTANCE PROTEIN MDTM, PUTATIVE-RELATED-RELATED"/>
    <property type="match status" value="1"/>
</dbReference>
<dbReference type="OrthoDB" id="5379144at2"/>
<dbReference type="InterPro" id="IPR050171">
    <property type="entry name" value="MFS_Transporters"/>
</dbReference>